<evidence type="ECO:0000313" key="6">
    <source>
        <dbReference type="EMBL" id="HIV26165.1"/>
    </source>
</evidence>
<name>A0A9D1P5A2_9FIRM</name>
<dbReference type="PROSITE" id="PS51071">
    <property type="entry name" value="HTH_RPIR"/>
    <property type="match status" value="1"/>
</dbReference>
<evidence type="ECO:0000259" key="5">
    <source>
        <dbReference type="PROSITE" id="PS51464"/>
    </source>
</evidence>
<dbReference type="InterPro" id="IPR036388">
    <property type="entry name" value="WH-like_DNA-bd_sf"/>
</dbReference>
<sequence>MDALMRRKIESVYGRLRPSEKKTADYLLEYRGRAGDLLLEELAREAGVSQPTILRFVKALGYRGFREFKYALVQEEGREQREEGEIELYGFRLSSRDKLEEIPGKIVGTSIRMLEETLKSIRAKDYEQAVEAILRARSIVIYSVENSVCTASDLMTKLLYLGLDCRMYGDYYLQNVSATNLGKEDLAIGISYSGCSRHTVEMMALARKAGAGTLVLTNFENSLIARYADILLCASNRQFLCGDTIFSRISQMALVDMLYAGVLNRDYGRLSKKLNKTSALVARRAYREGDEIL</sequence>
<keyword evidence="2" id="KW-0238">DNA-binding</keyword>
<dbReference type="Gene3D" id="3.40.50.10490">
    <property type="entry name" value="Glucose-6-phosphate isomerase like protein, domain 1"/>
    <property type="match status" value="1"/>
</dbReference>
<evidence type="ECO:0000256" key="1">
    <source>
        <dbReference type="ARBA" id="ARBA00023015"/>
    </source>
</evidence>
<gene>
    <name evidence="6" type="ORF">IAB71_10385</name>
</gene>
<dbReference type="GO" id="GO:1901135">
    <property type="term" value="P:carbohydrate derivative metabolic process"/>
    <property type="evidence" value="ECO:0007669"/>
    <property type="project" value="InterPro"/>
</dbReference>
<protein>
    <submittedName>
        <fullName evidence="6">MurR/RpiR family transcriptional regulator</fullName>
    </submittedName>
</protein>
<dbReference type="GO" id="GO:0003700">
    <property type="term" value="F:DNA-binding transcription factor activity"/>
    <property type="evidence" value="ECO:0007669"/>
    <property type="project" value="InterPro"/>
</dbReference>
<reference evidence="6" key="2">
    <citation type="journal article" date="2021" name="PeerJ">
        <title>Extensive microbial diversity within the chicken gut microbiome revealed by metagenomics and culture.</title>
        <authorList>
            <person name="Gilroy R."/>
            <person name="Ravi A."/>
            <person name="Getino M."/>
            <person name="Pursley I."/>
            <person name="Horton D.L."/>
            <person name="Alikhan N.F."/>
            <person name="Baker D."/>
            <person name="Gharbi K."/>
            <person name="Hall N."/>
            <person name="Watson M."/>
            <person name="Adriaenssens E.M."/>
            <person name="Foster-Nyarko E."/>
            <person name="Jarju S."/>
            <person name="Secka A."/>
            <person name="Antonio M."/>
            <person name="Oren A."/>
            <person name="Chaudhuri R.R."/>
            <person name="La Ragione R."/>
            <person name="Hildebrand F."/>
            <person name="Pallen M.J."/>
        </authorList>
    </citation>
    <scope>NUCLEOTIDE SEQUENCE</scope>
    <source>
        <strain evidence="6">CHK188-20938</strain>
    </source>
</reference>
<dbReference type="Gene3D" id="1.10.10.10">
    <property type="entry name" value="Winged helix-like DNA-binding domain superfamily/Winged helix DNA-binding domain"/>
    <property type="match status" value="1"/>
</dbReference>
<dbReference type="InterPro" id="IPR035472">
    <property type="entry name" value="RpiR-like_SIS"/>
</dbReference>
<reference evidence="6" key="1">
    <citation type="submission" date="2020-10" db="EMBL/GenBank/DDBJ databases">
        <authorList>
            <person name="Gilroy R."/>
        </authorList>
    </citation>
    <scope>NUCLEOTIDE SEQUENCE</scope>
    <source>
        <strain evidence="6">CHK188-20938</strain>
    </source>
</reference>
<feature type="domain" description="HTH rpiR-type" evidence="4">
    <location>
        <begin position="3"/>
        <end position="79"/>
    </location>
</feature>
<proteinExistence type="predicted"/>
<dbReference type="Proteomes" id="UP000824169">
    <property type="component" value="Unassembled WGS sequence"/>
</dbReference>
<dbReference type="CDD" id="cd05013">
    <property type="entry name" value="SIS_RpiR"/>
    <property type="match status" value="1"/>
</dbReference>
<dbReference type="PANTHER" id="PTHR30514">
    <property type="entry name" value="GLUCOKINASE"/>
    <property type="match status" value="1"/>
</dbReference>
<dbReference type="Pfam" id="PF01380">
    <property type="entry name" value="SIS"/>
    <property type="match status" value="1"/>
</dbReference>
<dbReference type="PANTHER" id="PTHR30514:SF1">
    <property type="entry name" value="HTH-TYPE TRANSCRIPTIONAL REGULATOR HEXR-RELATED"/>
    <property type="match status" value="1"/>
</dbReference>
<evidence type="ECO:0000313" key="7">
    <source>
        <dbReference type="Proteomes" id="UP000824169"/>
    </source>
</evidence>
<dbReference type="InterPro" id="IPR009057">
    <property type="entry name" value="Homeodomain-like_sf"/>
</dbReference>
<evidence type="ECO:0000256" key="2">
    <source>
        <dbReference type="ARBA" id="ARBA00023125"/>
    </source>
</evidence>
<dbReference type="SUPFAM" id="SSF46689">
    <property type="entry name" value="Homeodomain-like"/>
    <property type="match status" value="1"/>
</dbReference>
<keyword evidence="1" id="KW-0805">Transcription regulation</keyword>
<organism evidence="6 7">
    <name type="scientific">Candidatus Scatomonas pullistercoris</name>
    <dbReference type="NCBI Taxonomy" id="2840920"/>
    <lineage>
        <taxon>Bacteria</taxon>
        <taxon>Bacillati</taxon>
        <taxon>Bacillota</taxon>
        <taxon>Clostridia</taxon>
        <taxon>Lachnospirales</taxon>
        <taxon>Lachnospiraceae</taxon>
        <taxon>Lachnospiraceae incertae sedis</taxon>
        <taxon>Candidatus Scatomonas</taxon>
    </lineage>
</organism>
<evidence type="ECO:0000259" key="4">
    <source>
        <dbReference type="PROSITE" id="PS51071"/>
    </source>
</evidence>
<comment type="caution">
    <text evidence="6">The sequence shown here is derived from an EMBL/GenBank/DDBJ whole genome shotgun (WGS) entry which is preliminary data.</text>
</comment>
<dbReference type="GO" id="GO:0003677">
    <property type="term" value="F:DNA binding"/>
    <property type="evidence" value="ECO:0007669"/>
    <property type="project" value="UniProtKB-KW"/>
</dbReference>
<dbReference type="Pfam" id="PF01418">
    <property type="entry name" value="HTH_6"/>
    <property type="match status" value="1"/>
</dbReference>
<dbReference type="InterPro" id="IPR001347">
    <property type="entry name" value="SIS_dom"/>
</dbReference>
<dbReference type="InterPro" id="IPR047640">
    <property type="entry name" value="RpiR-like"/>
</dbReference>
<dbReference type="SUPFAM" id="SSF53697">
    <property type="entry name" value="SIS domain"/>
    <property type="match status" value="1"/>
</dbReference>
<keyword evidence="3" id="KW-0804">Transcription</keyword>
<dbReference type="PROSITE" id="PS00356">
    <property type="entry name" value="HTH_LACI_1"/>
    <property type="match status" value="1"/>
</dbReference>
<feature type="domain" description="SIS" evidence="5">
    <location>
        <begin position="129"/>
        <end position="268"/>
    </location>
</feature>
<dbReference type="AlphaFoldDB" id="A0A9D1P5A2"/>
<dbReference type="EMBL" id="DVOO01000030">
    <property type="protein sequence ID" value="HIV26165.1"/>
    <property type="molecule type" value="Genomic_DNA"/>
</dbReference>
<evidence type="ECO:0000256" key="3">
    <source>
        <dbReference type="ARBA" id="ARBA00023163"/>
    </source>
</evidence>
<dbReference type="PROSITE" id="PS51464">
    <property type="entry name" value="SIS"/>
    <property type="match status" value="1"/>
</dbReference>
<dbReference type="InterPro" id="IPR046348">
    <property type="entry name" value="SIS_dom_sf"/>
</dbReference>
<dbReference type="GO" id="GO:0097367">
    <property type="term" value="F:carbohydrate derivative binding"/>
    <property type="evidence" value="ECO:0007669"/>
    <property type="project" value="InterPro"/>
</dbReference>
<accession>A0A9D1P5A2</accession>
<dbReference type="InterPro" id="IPR000281">
    <property type="entry name" value="HTH_RpiR"/>
</dbReference>